<accession>A0A0G0KSW9</accession>
<feature type="domain" description="PEGA" evidence="1">
    <location>
        <begin position="37"/>
        <end position="100"/>
    </location>
</feature>
<feature type="domain" description="PEGA" evidence="1">
    <location>
        <begin position="120"/>
        <end position="176"/>
    </location>
</feature>
<protein>
    <recommendedName>
        <fullName evidence="1">PEGA domain-containing protein</fullName>
    </recommendedName>
</protein>
<dbReference type="PATRIC" id="fig|1618432.3.peg.257"/>
<sequence length="195" mass="20923">MKKTIVLILVLVSIFILLVRFADFGLQSFLGAKKVSGINILSMPSGATVYLDKVEAGKTPYEDKNLIPKEYAIKIEKADLSWQGRVKLTAGTVTVLSRDLAKDFSSSAGETLTLEKGSGVTVISSPDGAQVEVDGKPYGVTPVSLKLGSGDYMVALSRPGYLKRSIRINLSEGYKLIVSADFSNFSYYPNAGSDG</sequence>
<evidence type="ECO:0000259" key="1">
    <source>
        <dbReference type="Pfam" id="PF08308"/>
    </source>
</evidence>
<dbReference type="InterPro" id="IPR013229">
    <property type="entry name" value="PEGA"/>
</dbReference>
<comment type="caution">
    <text evidence="2">The sequence shown here is derived from an EMBL/GenBank/DDBJ whole genome shotgun (WGS) entry which is preliminary data.</text>
</comment>
<dbReference type="EMBL" id="LBVC01000016">
    <property type="protein sequence ID" value="KKQ78600.1"/>
    <property type="molecule type" value="Genomic_DNA"/>
</dbReference>
<proteinExistence type="predicted"/>
<name>A0A0G0KSW9_9BACT</name>
<reference evidence="2 3" key="1">
    <citation type="journal article" date="2015" name="Nature">
        <title>rRNA introns, odd ribosomes, and small enigmatic genomes across a large radiation of phyla.</title>
        <authorList>
            <person name="Brown C.T."/>
            <person name="Hug L.A."/>
            <person name="Thomas B.C."/>
            <person name="Sharon I."/>
            <person name="Castelle C.J."/>
            <person name="Singh A."/>
            <person name="Wilkins M.J."/>
            <person name="Williams K.H."/>
            <person name="Banfield J.F."/>
        </authorList>
    </citation>
    <scope>NUCLEOTIDE SEQUENCE [LARGE SCALE GENOMIC DNA]</scope>
</reference>
<evidence type="ECO:0000313" key="3">
    <source>
        <dbReference type="Proteomes" id="UP000034324"/>
    </source>
</evidence>
<gene>
    <name evidence="2" type="ORF">US99_C0016G0004</name>
</gene>
<dbReference type="PANTHER" id="PTHR36194">
    <property type="entry name" value="S-LAYER-LIKE PROTEIN"/>
    <property type="match status" value="1"/>
</dbReference>
<dbReference type="AlphaFoldDB" id="A0A0G0KSW9"/>
<dbReference type="PANTHER" id="PTHR36194:SF1">
    <property type="entry name" value="S-LAYER-LIKE PROTEIN"/>
    <property type="match status" value="1"/>
</dbReference>
<dbReference type="Pfam" id="PF08308">
    <property type="entry name" value="PEGA"/>
    <property type="match status" value="2"/>
</dbReference>
<dbReference type="Proteomes" id="UP000034324">
    <property type="component" value="Unassembled WGS sequence"/>
</dbReference>
<evidence type="ECO:0000313" key="2">
    <source>
        <dbReference type="EMBL" id="KKQ78600.1"/>
    </source>
</evidence>
<organism evidence="2 3">
    <name type="scientific">Candidatus Daviesbacteria bacterium GW2011_GWF2_38_6</name>
    <dbReference type="NCBI Taxonomy" id="1618432"/>
    <lineage>
        <taxon>Bacteria</taxon>
        <taxon>Candidatus Daviesiibacteriota</taxon>
    </lineage>
</organism>